<feature type="transmembrane region" description="Helical" evidence="5">
    <location>
        <begin position="1326"/>
        <end position="1346"/>
    </location>
</feature>
<protein>
    <submittedName>
        <fullName evidence="7">Podospora anserina S mat+ genomic DNA chromosome 3, supercontig 2</fullName>
    </submittedName>
</protein>
<dbReference type="InterPro" id="IPR002110">
    <property type="entry name" value="Ankyrin_rpt"/>
</dbReference>
<dbReference type="SUPFAM" id="SSF48403">
    <property type="entry name" value="Ankyrin repeat"/>
    <property type="match status" value="1"/>
</dbReference>
<feature type="region of interest" description="Disordered" evidence="4">
    <location>
        <begin position="1"/>
        <end position="70"/>
    </location>
</feature>
<feature type="region of interest" description="Disordered" evidence="4">
    <location>
        <begin position="881"/>
        <end position="902"/>
    </location>
</feature>
<dbReference type="Gene3D" id="2.60.40.10">
    <property type="entry name" value="Immunoglobulins"/>
    <property type="match status" value="1"/>
</dbReference>
<feature type="region of interest" description="Disordered" evidence="4">
    <location>
        <begin position="1048"/>
        <end position="1126"/>
    </location>
</feature>
<feature type="compositionally biased region" description="Acidic residues" evidence="4">
    <location>
        <begin position="45"/>
        <end position="54"/>
    </location>
</feature>
<reference evidence="7" key="2">
    <citation type="submission" date="2008-07" db="EMBL/GenBank/DDBJ databases">
        <authorList>
            <person name="Genoscope - CEA"/>
        </authorList>
    </citation>
    <scope>NUCLEOTIDE SEQUENCE</scope>
    <source>
        <strain evidence="7">S mat+</strain>
    </source>
</reference>
<dbReference type="PANTHER" id="PTHR24171:SF8">
    <property type="entry name" value="BRCA1-ASSOCIATED RING DOMAIN PROTEIN 1"/>
    <property type="match status" value="1"/>
</dbReference>
<evidence type="ECO:0000256" key="2">
    <source>
        <dbReference type="ARBA" id="ARBA00023043"/>
    </source>
</evidence>
<dbReference type="GO" id="GO:0004842">
    <property type="term" value="F:ubiquitin-protein transferase activity"/>
    <property type="evidence" value="ECO:0007669"/>
    <property type="project" value="TreeGrafter"/>
</dbReference>
<feature type="region of interest" description="Disordered" evidence="4">
    <location>
        <begin position="554"/>
        <end position="635"/>
    </location>
</feature>
<dbReference type="SMART" id="SM00429">
    <property type="entry name" value="IPT"/>
    <property type="match status" value="1"/>
</dbReference>
<dbReference type="InterPro" id="IPR057962">
    <property type="entry name" value="SPT23_MGA2_DBD"/>
</dbReference>
<feature type="compositionally biased region" description="Basic and acidic residues" evidence="4">
    <location>
        <begin position="1114"/>
        <end position="1123"/>
    </location>
</feature>
<dbReference type="EMBL" id="CU638743">
    <property type="protein sequence ID" value="CAP70594.1"/>
    <property type="molecule type" value="Genomic_DNA"/>
</dbReference>
<dbReference type="Gene3D" id="1.25.40.20">
    <property type="entry name" value="Ankyrin repeat-containing domain"/>
    <property type="match status" value="1"/>
</dbReference>
<keyword evidence="5" id="KW-1133">Transmembrane helix</keyword>
<feature type="compositionally biased region" description="Polar residues" evidence="4">
    <location>
        <begin position="158"/>
        <end position="178"/>
    </location>
</feature>
<feature type="compositionally biased region" description="Gly residues" evidence="4">
    <location>
        <begin position="886"/>
        <end position="897"/>
    </location>
</feature>
<dbReference type="InterPro" id="IPR013783">
    <property type="entry name" value="Ig-like_fold"/>
</dbReference>
<feature type="repeat" description="ANK" evidence="3">
    <location>
        <begin position="936"/>
        <end position="968"/>
    </location>
</feature>
<feature type="compositionally biased region" description="Polar residues" evidence="4">
    <location>
        <begin position="678"/>
        <end position="693"/>
    </location>
</feature>
<dbReference type="Pfam" id="PF01833">
    <property type="entry name" value="TIG"/>
    <property type="match status" value="1"/>
</dbReference>
<dbReference type="InterPro" id="IPR014756">
    <property type="entry name" value="Ig_E-set"/>
</dbReference>
<feature type="compositionally biased region" description="Acidic residues" evidence="4">
    <location>
        <begin position="1082"/>
        <end position="1097"/>
    </location>
</feature>
<dbReference type="PROSITE" id="PS50297">
    <property type="entry name" value="ANK_REP_REGION"/>
    <property type="match status" value="2"/>
</dbReference>
<feature type="compositionally biased region" description="Low complexity" evidence="4">
    <location>
        <begin position="16"/>
        <end position="28"/>
    </location>
</feature>
<dbReference type="Pfam" id="PF12796">
    <property type="entry name" value="Ank_2"/>
    <property type="match status" value="1"/>
</dbReference>
<sequence length="1372" mass="148330">MDQPMSAWEPSFDELNNNNNNSSSSSSNYPSHFMSLMQDFTNEPYPEEYFDSDESPLPSGPDVMDDVGDVFIPLSPSDALPMSQVNLYTSSRNSLADSGSSNGPASTTFTSTSLRNHKDDSVLDGSEIKPEWKTEQTVDGRNGLDGPSFGGAMEPHSDFSSPNSAGYETAQQLSPQTSQADSLMFGNNNMYMVSSLSGQGKTWQADGYMKPFDFKQTTSDMSLETSRETSPFSPRMPNPQSPQYYHGLPTNTYPPWHPIGMGVNPQMVPVPSQFSGNVGPPLNFNRGFFTQPQPFKLTVDPTPTKSRVETQIPIKLNLTPLPPGIKRIHLPTHTISKPKLLAKPTPEPSPDMLELHVRLVCTSAMQNKDLMKTAMEQARKASKVPRVKPTLPSLQSGDGSDEGPKPQDGGEVTICQNCVSRERKRASRKKIKKVEDEEIWRQDELYRVIVFNTGEVREWEAPKGETDESGQLQVHMVQPGAPWTVEAPMRIACYCRHHTEKLGFQVIFTLTDFRGEFVAQALSPSIMITDDHKTPHAAENALNRQAAVESTVFYPSPPLTNAADRRSSSMSTQLPDQPIQASRLLVRPAPAGPLPGQQPSKKRKQAAARLETALSPVAQLPSTVGPSASSTPSPHYRHMPPAHLGLPPDGMFVSPTGTMAPGQLQMSPGHASGPPTPNHNQPSLFNPNGTANLDNGGAGLYSGTSSLHQSRAPSPTTSMATLTMPAARGGVALSQVAPRNVYASGPASAASNAASQTPVIHKVVPQEGLVLGGYEVTVLGKGFKRGVEVMFGGKPATTTTFWGPESLVCLVPPAESPGAVRITFKDAQLELQGHPVWFTYKDDCDQQAVNLALAILNSKMNGGSGGLYGFAQQIIGRHQESQDSFGAGGGMTGGDGSYTGRPTGANLDGQLLNVLEMIDLDDSPHSARFNLRTRATGQTALHVACYLGLHRFVAGLLARGANPDVRDKAGYTALHMASLKNRPDIIRLLTSHGADSTLRTLSGLTAADVAKSPAAIRAINRFESHTRSRSGVSLHSRVNSALSLAKALPAPESKDAESDNSLKVEADDGEESPEYSTFATTEESDAASENADEEDEWLDMRENNSITPAPPADDAPRRQRRGTDGLGGLALPTAAMTAFRDHMTTQFQQLQQAMQLNILQNLPMPYIPQMPDYQAAVMQRLASMVPNLGGPRPDSNVEDVSSIKELWHALSSMATSAQPAPIQAPPAYSEIFQQDTYDKKQSSAVQAAAEAEADVKCAALYDEAGPSTQEALTVTAPVVEAEEQFSDEDAAFIEIGPKNAITEAQRERILRARAERMKRLSGDRNLFFIWIPLLVLMMCAMFYSSLPYWGSTIREVITNVRVPQGAVLGQLV</sequence>
<feature type="compositionally biased region" description="Polar residues" evidence="4">
    <location>
        <begin position="620"/>
        <end position="633"/>
    </location>
</feature>
<feature type="region of interest" description="Disordered" evidence="4">
    <location>
        <begin position="376"/>
        <end position="412"/>
    </location>
</feature>
<accession>B2B0L9</accession>
<dbReference type="InterPro" id="IPR002909">
    <property type="entry name" value="IPT_dom"/>
</dbReference>
<feature type="compositionally biased region" description="Basic and acidic residues" evidence="4">
    <location>
        <begin position="116"/>
        <end position="138"/>
    </location>
</feature>
<gene>
    <name evidence="7" type="ORF">PODANS_3_6580</name>
</gene>
<proteinExistence type="predicted"/>
<dbReference type="GeneID" id="6193364"/>
<dbReference type="RefSeq" id="XP_001909461.1">
    <property type="nucleotide sequence ID" value="XM_001909426.1"/>
</dbReference>
<dbReference type="HOGENOM" id="CLU_002768_0_0_1"/>
<feature type="compositionally biased region" description="Polar residues" evidence="4">
    <location>
        <begin position="92"/>
        <end position="114"/>
    </location>
</feature>
<name>B2B0L9_PODAN</name>
<dbReference type="CDD" id="cd00102">
    <property type="entry name" value="IPT"/>
    <property type="match status" value="1"/>
</dbReference>
<dbReference type="GO" id="GO:0085020">
    <property type="term" value="P:protein K6-linked ubiquitination"/>
    <property type="evidence" value="ECO:0007669"/>
    <property type="project" value="TreeGrafter"/>
</dbReference>
<feature type="compositionally biased region" description="Polar residues" evidence="4">
    <location>
        <begin position="702"/>
        <end position="717"/>
    </location>
</feature>
<evidence type="ECO:0000256" key="4">
    <source>
        <dbReference type="SAM" id="MobiDB-lite"/>
    </source>
</evidence>
<dbReference type="SMART" id="SM00248">
    <property type="entry name" value="ANK"/>
    <property type="match status" value="2"/>
</dbReference>
<dbReference type="PANTHER" id="PTHR24171">
    <property type="entry name" value="ANKYRIN REPEAT DOMAIN-CONTAINING PROTEIN 39-RELATED"/>
    <property type="match status" value="1"/>
</dbReference>
<dbReference type="PROSITE" id="PS50088">
    <property type="entry name" value="ANK_REPEAT"/>
    <property type="match status" value="2"/>
</dbReference>
<reference evidence="7" key="1">
    <citation type="journal article" date="2008" name="Genome Biol.">
        <title>The genome sequence of the model ascomycete fungus Podospora anserina.</title>
        <authorList>
            <person name="Espagne E."/>
            <person name="Lespinet O."/>
            <person name="Malagnac F."/>
            <person name="Da Silva C."/>
            <person name="Jaillon O."/>
            <person name="Porcel B.M."/>
            <person name="Couloux A."/>
            <person name="Aury J.-M."/>
            <person name="Segurens B."/>
            <person name="Poulain J."/>
            <person name="Anthouard V."/>
            <person name="Grossetete S."/>
            <person name="Khalili H."/>
            <person name="Coppin E."/>
            <person name="Dequard-Chablat M."/>
            <person name="Picard M."/>
            <person name="Contamine V."/>
            <person name="Arnaise S."/>
            <person name="Bourdais A."/>
            <person name="Berteaux-Lecellier V."/>
            <person name="Gautheret D."/>
            <person name="de Vries R.P."/>
            <person name="Battaglia E."/>
            <person name="Coutinho P.M."/>
            <person name="Danchin E.G.J."/>
            <person name="Henrissat B."/>
            <person name="El Khoury R."/>
            <person name="Sainsard-Chanet A."/>
            <person name="Boivin A."/>
            <person name="Pinan-Lucarre B."/>
            <person name="Sellem C.H."/>
            <person name="Debuchy R."/>
            <person name="Wincker P."/>
            <person name="Weissenbach J."/>
            <person name="Silar P."/>
        </authorList>
    </citation>
    <scope>NUCLEOTIDE SEQUENCE [LARGE SCALE GENOMIC DNA]</scope>
    <source>
        <strain evidence="7">S mat+</strain>
    </source>
</reference>
<feature type="compositionally biased region" description="Basic and acidic residues" evidence="4">
    <location>
        <begin position="1052"/>
        <end position="1066"/>
    </location>
</feature>
<dbReference type="KEGG" id="pan:PODANSg6497"/>
<feature type="region of interest" description="Disordered" evidence="4">
    <location>
        <begin position="92"/>
        <end position="178"/>
    </location>
</feature>
<dbReference type="Pfam" id="PF25603">
    <property type="entry name" value="SPT23_MGA2_DBD"/>
    <property type="match status" value="1"/>
</dbReference>
<evidence type="ECO:0000256" key="5">
    <source>
        <dbReference type="SAM" id="Phobius"/>
    </source>
</evidence>
<evidence type="ECO:0000256" key="1">
    <source>
        <dbReference type="ARBA" id="ARBA00022737"/>
    </source>
</evidence>
<dbReference type="InterPro" id="IPR036770">
    <property type="entry name" value="Ankyrin_rpt-contain_sf"/>
</dbReference>
<keyword evidence="5" id="KW-0812">Transmembrane</keyword>
<keyword evidence="1" id="KW-0677">Repeat</keyword>
<feature type="domain" description="IPT/TIG" evidence="6">
    <location>
        <begin position="757"/>
        <end position="841"/>
    </location>
</feature>
<feature type="region of interest" description="Disordered" evidence="4">
    <location>
        <begin position="660"/>
        <end position="717"/>
    </location>
</feature>
<keyword evidence="2 3" id="KW-0040">ANK repeat</keyword>
<feature type="repeat" description="ANK" evidence="3">
    <location>
        <begin position="969"/>
        <end position="1001"/>
    </location>
</feature>
<evidence type="ECO:0000259" key="6">
    <source>
        <dbReference type="SMART" id="SM00429"/>
    </source>
</evidence>
<organism evidence="7">
    <name type="scientific">Podospora anserina (strain S / ATCC MYA-4624 / DSM 980 / FGSC 10383)</name>
    <name type="common">Pleurage anserina</name>
    <dbReference type="NCBI Taxonomy" id="515849"/>
    <lineage>
        <taxon>Eukaryota</taxon>
        <taxon>Fungi</taxon>
        <taxon>Dikarya</taxon>
        <taxon>Ascomycota</taxon>
        <taxon>Pezizomycotina</taxon>
        <taxon>Sordariomycetes</taxon>
        <taxon>Sordariomycetidae</taxon>
        <taxon>Sordariales</taxon>
        <taxon>Podosporaceae</taxon>
        <taxon>Podospora</taxon>
        <taxon>Podospora anserina</taxon>
    </lineage>
</organism>
<keyword evidence="5" id="KW-0472">Membrane</keyword>
<evidence type="ECO:0000256" key="3">
    <source>
        <dbReference type="PROSITE-ProRule" id="PRU00023"/>
    </source>
</evidence>
<dbReference type="VEuPathDB" id="FungiDB:PODANS_3_6580"/>
<dbReference type="SUPFAM" id="SSF81296">
    <property type="entry name" value="E set domains"/>
    <property type="match status" value="1"/>
</dbReference>
<dbReference type="OrthoDB" id="71307at2759"/>
<evidence type="ECO:0000313" key="7">
    <source>
        <dbReference type="EMBL" id="CAP70594.1"/>
    </source>
</evidence>